<dbReference type="InterPro" id="IPR007110">
    <property type="entry name" value="Ig-like_dom"/>
</dbReference>
<dbReference type="SMART" id="SM00408">
    <property type="entry name" value="IGc2"/>
    <property type="match status" value="1"/>
</dbReference>
<dbReference type="Pfam" id="PF13927">
    <property type="entry name" value="Ig_3"/>
    <property type="match status" value="1"/>
</dbReference>
<evidence type="ECO:0000313" key="4">
    <source>
        <dbReference type="Proteomes" id="UP000507470"/>
    </source>
</evidence>
<dbReference type="SUPFAM" id="SSF48726">
    <property type="entry name" value="Immunoglobulin"/>
    <property type="match status" value="2"/>
</dbReference>
<evidence type="ECO:0000256" key="1">
    <source>
        <dbReference type="SAM" id="SignalP"/>
    </source>
</evidence>
<dbReference type="PROSITE" id="PS50835">
    <property type="entry name" value="IG_LIKE"/>
    <property type="match status" value="2"/>
</dbReference>
<keyword evidence="4" id="KW-1185">Reference proteome</keyword>
<organism evidence="3 4">
    <name type="scientific">Mytilus coruscus</name>
    <name type="common">Sea mussel</name>
    <dbReference type="NCBI Taxonomy" id="42192"/>
    <lineage>
        <taxon>Eukaryota</taxon>
        <taxon>Metazoa</taxon>
        <taxon>Spiralia</taxon>
        <taxon>Lophotrochozoa</taxon>
        <taxon>Mollusca</taxon>
        <taxon>Bivalvia</taxon>
        <taxon>Autobranchia</taxon>
        <taxon>Pteriomorphia</taxon>
        <taxon>Mytilida</taxon>
        <taxon>Mytiloidea</taxon>
        <taxon>Mytilidae</taxon>
        <taxon>Mytilinae</taxon>
        <taxon>Mytilus</taxon>
    </lineage>
</organism>
<dbReference type="Proteomes" id="UP000507470">
    <property type="component" value="Unassembled WGS sequence"/>
</dbReference>
<dbReference type="AlphaFoldDB" id="A0A6J8B4S9"/>
<dbReference type="PANTHER" id="PTHR46013">
    <property type="entry name" value="VASCULAR CELL ADHESION MOLECULE 1"/>
    <property type="match status" value="1"/>
</dbReference>
<gene>
    <name evidence="3" type="ORF">MCOR_14772</name>
</gene>
<evidence type="ECO:0000313" key="3">
    <source>
        <dbReference type="EMBL" id="CAC5378586.1"/>
    </source>
</evidence>
<feature type="chain" id="PRO_5026861081" description="Ig-like domain-containing protein" evidence="1">
    <location>
        <begin position="18"/>
        <end position="337"/>
    </location>
</feature>
<keyword evidence="1" id="KW-0732">Signal</keyword>
<dbReference type="EMBL" id="CACVKT020002575">
    <property type="protein sequence ID" value="CAC5378586.1"/>
    <property type="molecule type" value="Genomic_DNA"/>
</dbReference>
<feature type="domain" description="Ig-like" evidence="2">
    <location>
        <begin position="193"/>
        <end position="272"/>
    </location>
</feature>
<dbReference type="InterPro" id="IPR013098">
    <property type="entry name" value="Ig_I-set"/>
</dbReference>
<feature type="signal peptide" evidence="1">
    <location>
        <begin position="1"/>
        <end position="17"/>
    </location>
</feature>
<feature type="domain" description="Ig-like" evidence="2">
    <location>
        <begin position="23"/>
        <end position="107"/>
    </location>
</feature>
<dbReference type="CDD" id="cd00096">
    <property type="entry name" value="Ig"/>
    <property type="match status" value="2"/>
</dbReference>
<dbReference type="InterPro" id="IPR013783">
    <property type="entry name" value="Ig-like_fold"/>
</dbReference>
<dbReference type="OrthoDB" id="9898017at2759"/>
<reference evidence="3 4" key="1">
    <citation type="submission" date="2020-06" db="EMBL/GenBank/DDBJ databases">
        <authorList>
            <person name="Li R."/>
            <person name="Bekaert M."/>
        </authorList>
    </citation>
    <scope>NUCLEOTIDE SEQUENCE [LARGE SCALE GENOMIC DNA]</scope>
    <source>
        <strain evidence="4">wild</strain>
    </source>
</reference>
<protein>
    <recommendedName>
        <fullName evidence="2">Ig-like domain-containing protein</fullName>
    </recommendedName>
</protein>
<dbReference type="Gene3D" id="2.60.40.10">
    <property type="entry name" value="Immunoglobulins"/>
    <property type="match status" value="2"/>
</dbReference>
<dbReference type="InterPro" id="IPR003598">
    <property type="entry name" value="Ig_sub2"/>
</dbReference>
<proteinExistence type="predicted"/>
<dbReference type="SMART" id="SM00409">
    <property type="entry name" value="IG"/>
    <property type="match status" value="2"/>
</dbReference>
<dbReference type="InterPro" id="IPR003599">
    <property type="entry name" value="Ig_sub"/>
</dbReference>
<sequence length="337" mass="37744">MIGIFPVLIYILYSITGETADIPVIIANETVVNAQIWSNAEMVVTIVTAVPPLKAVIWSRNGKTIFGSRYIGGNIKTPSISINNITASDDGTYRCFVYNEVGSTYVDIFLFTWSKPFIRMSGNNVAGIGSTVNLEGLIISKPNIRNIIWKREYQNTSVVIDFTDSSKFGRSGTIFHPILTITNLQKTMKDFVPLVNSEETDYQGTVGNDIKLNCSYDSNPQAILLYWLKNGTRINLDFQREKYSKTNISYPDLTIFNVQLNDTGIYVCCVGNVIGVGCSVYIKIVIKVEGKCNETSDSDHVYRTLSIYNATYDYSETTDARKSSHFYEDIDTLNEDV</sequence>
<name>A0A6J8B4S9_MYTCO</name>
<dbReference type="PANTHER" id="PTHR46013:SF7">
    <property type="entry name" value="IG-LIKE DOMAIN-CONTAINING PROTEIN"/>
    <property type="match status" value="1"/>
</dbReference>
<evidence type="ECO:0000259" key="2">
    <source>
        <dbReference type="PROSITE" id="PS50835"/>
    </source>
</evidence>
<dbReference type="Pfam" id="PF07679">
    <property type="entry name" value="I-set"/>
    <property type="match status" value="1"/>
</dbReference>
<accession>A0A6J8B4S9</accession>
<dbReference type="InterPro" id="IPR036179">
    <property type="entry name" value="Ig-like_dom_sf"/>
</dbReference>